<dbReference type="RefSeq" id="WP_309389571.1">
    <property type="nucleotide sequence ID" value="NZ_JADBEO010000008.1"/>
</dbReference>
<comment type="similarity">
    <text evidence="1">Belongs to the pseudomonas-type ThrB family.</text>
</comment>
<accession>A0ABU1DDN7</accession>
<dbReference type="InterPro" id="IPR002575">
    <property type="entry name" value="Aminoglycoside_PTrfase"/>
</dbReference>
<dbReference type="InterPro" id="IPR050249">
    <property type="entry name" value="Pseudomonas-type_ThrB"/>
</dbReference>
<evidence type="ECO:0000256" key="1">
    <source>
        <dbReference type="ARBA" id="ARBA00038240"/>
    </source>
</evidence>
<name>A0ABU1DDN7_9HYPH</name>
<evidence type="ECO:0000313" key="3">
    <source>
        <dbReference type="EMBL" id="MDR4306050.1"/>
    </source>
</evidence>
<dbReference type="SUPFAM" id="SSF56112">
    <property type="entry name" value="Protein kinase-like (PK-like)"/>
    <property type="match status" value="1"/>
</dbReference>
<evidence type="ECO:0000259" key="2">
    <source>
        <dbReference type="Pfam" id="PF01636"/>
    </source>
</evidence>
<proteinExistence type="inferred from homology"/>
<protein>
    <submittedName>
        <fullName evidence="3">Phosphotransferase</fullName>
    </submittedName>
</protein>
<feature type="domain" description="Aminoglycoside phosphotransferase" evidence="2">
    <location>
        <begin position="36"/>
        <end position="271"/>
    </location>
</feature>
<dbReference type="InterPro" id="IPR011009">
    <property type="entry name" value="Kinase-like_dom_sf"/>
</dbReference>
<gene>
    <name evidence="3" type="ORF">IHQ68_05370</name>
</gene>
<sequence length="328" mass="36357">MYDDGFLSRLEAGLRSGLPEWGLAHDAPLRLLTISENATFMAEDRDGRPVVFRVHRPDYHSLEEIRSELDWVSALRADGVAATPEPLRRIDGELLGAFDDDGSLRHVAAFEFLGGSEPAPGTDLAGWYRVLGRVTAGLHGHARRWRPSDGFRRKTWDFEAIAGKRAYWGDWRAALGLDKAGEATLERLAARLRAEVEAYGASPETFGLIHADLRPANLLVDGERLSVIDFDDCGFSWFMYDFAAAVSFMEHEPFIPELREAWLSGYREVAPVAAKDEAILPTLVTLRRLQLTAWVASHAETPTAQAMGEPFTRGTIELAERHLSGSAA</sequence>
<dbReference type="Proteomes" id="UP001181622">
    <property type="component" value="Unassembled WGS sequence"/>
</dbReference>
<dbReference type="Gene3D" id="3.90.1200.10">
    <property type="match status" value="1"/>
</dbReference>
<reference evidence="3" key="1">
    <citation type="submission" date="2020-10" db="EMBL/GenBank/DDBJ databases">
        <authorList>
            <person name="Abbas A."/>
            <person name="Razzaq R."/>
            <person name="Waqas M."/>
            <person name="Abbas N."/>
            <person name="Nielsen T.K."/>
            <person name="Hansen L.H."/>
            <person name="Hussain S."/>
            <person name="Shahid M."/>
        </authorList>
    </citation>
    <scope>NUCLEOTIDE SEQUENCE</scope>
    <source>
        <strain evidence="3">S14</strain>
    </source>
</reference>
<evidence type="ECO:0000313" key="4">
    <source>
        <dbReference type="Proteomes" id="UP001181622"/>
    </source>
</evidence>
<dbReference type="PANTHER" id="PTHR21064">
    <property type="entry name" value="AMINOGLYCOSIDE PHOSPHOTRANSFERASE DOMAIN-CONTAINING PROTEIN-RELATED"/>
    <property type="match status" value="1"/>
</dbReference>
<comment type="caution">
    <text evidence="3">The sequence shown here is derived from an EMBL/GenBank/DDBJ whole genome shotgun (WGS) entry which is preliminary data.</text>
</comment>
<dbReference type="PANTHER" id="PTHR21064:SF6">
    <property type="entry name" value="AMINOGLYCOSIDE PHOSPHOTRANSFERASE DOMAIN-CONTAINING PROTEIN"/>
    <property type="match status" value="1"/>
</dbReference>
<dbReference type="Pfam" id="PF01636">
    <property type="entry name" value="APH"/>
    <property type="match status" value="1"/>
</dbReference>
<dbReference type="EMBL" id="JADBEO010000008">
    <property type="protein sequence ID" value="MDR4306050.1"/>
    <property type="molecule type" value="Genomic_DNA"/>
</dbReference>
<organism evidence="3 4">
    <name type="scientific">Chelatococcus sambhunathii</name>
    <dbReference type="NCBI Taxonomy" id="363953"/>
    <lineage>
        <taxon>Bacteria</taxon>
        <taxon>Pseudomonadati</taxon>
        <taxon>Pseudomonadota</taxon>
        <taxon>Alphaproteobacteria</taxon>
        <taxon>Hyphomicrobiales</taxon>
        <taxon>Chelatococcaceae</taxon>
        <taxon>Chelatococcus</taxon>
    </lineage>
</organism>
<keyword evidence="4" id="KW-1185">Reference proteome</keyword>